<dbReference type="InterPro" id="IPR036390">
    <property type="entry name" value="WH_DNA-bd_sf"/>
</dbReference>
<dbReference type="SUPFAM" id="SSF55781">
    <property type="entry name" value="GAF domain-like"/>
    <property type="match status" value="1"/>
</dbReference>
<evidence type="ECO:0000259" key="5">
    <source>
        <dbReference type="PROSITE" id="PS51078"/>
    </source>
</evidence>
<evidence type="ECO:0000256" key="2">
    <source>
        <dbReference type="ARBA" id="ARBA00023125"/>
    </source>
</evidence>
<dbReference type="InterPro" id="IPR014757">
    <property type="entry name" value="Tscrpt_reg_IclR_C"/>
</dbReference>
<dbReference type="PANTHER" id="PTHR30136:SF35">
    <property type="entry name" value="HTH-TYPE TRANSCRIPTIONAL REGULATOR RV1719"/>
    <property type="match status" value="1"/>
</dbReference>
<feature type="domain" description="HTH iclR-type" evidence="4">
    <location>
        <begin position="1"/>
        <end position="60"/>
    </location>
</feature>
<evidence type="ECO:0000259" key="4">
    <source>
        <dbReference type="PROSITE" id="PS51077"/>
    </source>
</evidence>
<keyword evidence="7" id="KW-1185">Reference proteome</keyword>
<dbReference type="InterPro" id="IPR036388">
    <property type="entry name" value="WH-like_DNA-bd_sf"/>
</dbReference>
<gene>
    <name evidence="6" type="ORF">Q8947_06915</name>
</gene>
<dbReference type="SUPFAM" id="SSF46785">
    <property type="entry name" value="Winged helix' DNA-binding domain"/>
    <property type="match status" value="1"/>
</dbReference>
<dbReference type="Proteomes" id="UP001232156">
    <property type="component" value="Unassembled WGS sequence"/>
</dbReference>
<dbReference type="SMART" id="SM00346">
    <property type="entry name" value="HTH_ICLR"/>
    <property type="match status" value="1"/>
</dbReference>
<dbReference type="PROSITE" id="PS51077">
    <property type="entry name" value="HTH_ICLR"/>
    <property type="match status" value="1"/>
</dbReference>
<dbReference type="Pfam" id="PF01614">
    <property type="entry name" value="IclR_C"/>
    <property type="match status" value="1"/>
</dbReference>
<accession>A0ABU1D5K3</accession>
<protein>
    <submittedName>
        <fullName evidence="6">IclR family transcriptional regulator C-terminal domain-containing protein</fullName>
    </submittedName>
</protein>
<dbReference type="PANTHER" id="PTHR30136">
    <property type="entry name" value="HELIX-TURN-HELIX TRANSCRIPTIONAL REGULATOR, ICLR FAMILY"/>
    <property type="match status" value="1"/>
</dbReference>
<keyword evidence="2" id="KW-0238">DNA-binding</keyword>
<sequence>MSRTAAIMRALSAHPGGLCLTAIANEVNLPRSTVQRLVTALEIEGLVDAKGPNGGTRLGPTVSSLLATAHADMIVFGRHQLKMLLDATDETCSIVTAVNARAMVLETMTAEHPLRVVLAQGGQAPLHASAGGKALLSVYDETVIDRLFGSRLEACTPNTLPTRDALRKEIAQARRSGIATSRCEHLPGISALATAVDTPMGIYAFELTSSPA</sequence>
<feature type="domain" description="IclR-ED" evidence="5">
    <location>
        <begin position="54"/>
        <end position="212"/>
    </location>
</feature>
<evidence type="ECO:0000256" key="3">
    <source>
        <dbReference type="ARBA" id="ARBA00023163"/>
    </source>
</evidence>
<dbReference type="InterPro" id="IPR005471">
    <property type="entry name" value="Tscrpt_reg_IclR_N"/>
</dbReference>
<proteinExistence type="predicted"/>
<dbReference type="Gene3D" id="3.30.450.40">
    <property type="match status" value="1"/>
</dbReference>
<evidence type="ECO:0000313" key="6">
    <source>
        <dbReference type="EMBL" id="MDR4125714.1"/>
    </source>
</evidence>
<dbReference type="PROSITE" id="PS51078">
    <property type="entry name" value="ICLR_ED"/>
    <property type="match status" value="1"/>
</dbReference>
<keyword evidence="3" id="KW-0804">Transcription</keyword>
<dbReference type="RefSeq" id="WP_347286856.1">
    <property type="nucleotide sequence ID" value="NZ_JAUZQE010000012.1"/>
</dbReference>
<dbReference type="Pfam" id="PF09339">
    <property type="entry name" value="HTH_IclR"/>
    <property type="match status" value="1"/>
</dbReference>
<dbReference type="EMBL" id="JAUZQE010000012">
    <property type="protein sequence ID" value="MDR4125714.1"/>
    <property type="molecule type" value="Genomic_DNA"/>
</dbReference>
<keyword evidence="1" id="KW-0805">Transcription regulation</keyword>
<dbReference type="Gene3D" id="1.10.10.10">
    <property type="entry name" value="Winged helix-like DNA-binding domain superfamily/Winged helix DNA-binding domain"/>
    <property type="match status" value="1"/>
</dbReference>
<comment type="caution">
    <text evidence="6">The sequence shown here is derived from an EMBL/GenBank/DDBJ whole genome shotgun (WGS) entry which is preliminary data.</text>
</comment>
<dbReference type="InterPro" id="IPR029016">
    <property type="entry name" value="GAF-like_dom_sf"/>
</dbReference>
<evidence type="ECO:0000313" key="7">
    <source>
        <dbReference type="Proteomes" id="UP001232156"/>
    </source>
</evidence>
<reference evidence="6 7" key="1">
    <citation type="submission" date="2023-08" db="EMBL/GenBank/DDBJ databases">
        <title>Alcaligenaceae gen. nov., a novel taxon isolated from the sludge of Yixing Pesticide Factory.</title>
        <authorList>
            <person name="Ruan L."/>
        </authorList>
    </citation>
    <scope>NUCLEOTIDE SEQUENCE [LARGE SCALE GENOMIC DNA]</scope>
    <source>
        <strain evidence="6 7">LG-2</strain>
    </source>
</reference>
<name>A0ABU1D5K3_9BURK</name>
<organism evidence="6 7">
    <name type="scientific">Yanghanlia caeni</name>
    <dbReference type="NCBI Taxonomy" id="3064283"/>
    <lineage>
        <taxon>Bacteria</taxon>
        <taxon>Pseudomonadati</taxon>
        <taxon>Pseudomonadota</taxon>
        <taxon>Betaproteobacteria</taxon>
        <taxon>Burkholderiales</taxon>
        <taxon>Alcaligenaceae</taxon>
        <taxon>Yanghanlia</taxon>
    </lineage>
</organism>
<dbReference type="InterPro" id="IPR050707">
    <property type="entry name" value="HTH_MetabolicPath_Reg"/>
</dbReference>
<evidence type="ECO:0000256" key="1">
    <source>
        <dbReference type="ARBA" id="ARBA00023015"/>
    </source>
</evidence>